<dbReference type="InterPro" id="IPR003511">
    <property type="entry name" value="HORMA_dom"/>
</dbReference>
<dbReference type="Gene3D" id="3.30.900.10">
    <property type="entry name" value="HORMA domain"/>
    <property type="match status" value="1"/>
</dbReference>
<organism evidence="4">
    <name type="scientific">Enterobius vermicularis</name>
    <name type="common">Human pinworm</name>
    <dbReference type="NCBI Taxonomy" id="51028"/>
    <lineage>
        <taxon>Eukaryota</taxon>
        <taxon>Metazoa</taxon>
        <taxon>Ecdysozoa</taxon>
        <taxon>Nematoda</taxon>
        <taxon>Chromadorea</taxon>
        <taxon>Rhabditida</taxon>
        <taxon>Spirurina</taxon>
        <taxon>Oxyuridomorpha</taxon>
        <taxon>Oxyuroidea</taxon>
        <taxon>Oxyuridae</taxon>
        <taxon>Enterobius</taxon>
    </lineage>
</organism>
<evidence type="ECO:0000259" key="1">
    <source>
        <dbReference type="PROSITE" id="PS50815"/>
    </source>
</evidence>
<dbReference type="PROSITE" id="PS50815">
    <property type="entry name" value="HORMA"/>
    <property type="match status" value="1"/>
</dbReference>
<evidence type="ECO:0000313" key="4">
    <source>
        <dbReference type="WBParaSite" id="EVEC_0000214101-mRNA-1"/>
    </source>
</evidence>
<reference evidence="4" key="1">
    <citation type="submission" date="2017-02" db="UniProtKB">
        <authorList>
            <consortium name="WormBaseParasite"/>
        </authorList>
    </citation>
    <scope>IDENTIFICATION</scope>
</reference>
<proteinExistence type="predicted"/>
<evidence type="ECO:0000313" key="3">
    <source>
        <dbReference type="Proteomes" id="UP000274131"/>
    </source>
</evidence>
<gene>
    <name evidence="2" type="ORF">EVEC_LOCUS1849</name>
</gene>
<sequence>MELKQRISFVFYELTFPGSPEGRASIVHLKRLLLISLSHYLYKRRVFSNETFKPRFIEGSRYMVVNRMGAVGKLFYRYLASIGDALQRKYVSLRKIIVHICPLEDQVGSNAIETFYFVIRYASPPRSITISNVSGEHMNRVNYVNAESTKNQVLSVLSSVSEFTKQSRKFPGSCHPVIKLELFDKSISKDYTPSEFTAFDYPSEDQKPSSEIHLGCADFEQHALVFSINFFNNNLGTFWKLVPINNVAVDFGRCKICIGVGTFVETENEALVEEEASKCEEPSFQTNNQV</sequence>
<reference evidence="2 3" key="2">
    <citation type="submission" date="2018-10" db="EMBL/GenBank/DDBJ databases">
        <authorList>
            <consortium name="Pathogen Informatics"/>
        </authorList>
    </citation>
    <scope>NUCLEOTIDE SEQUENCE [LARGE SCALE GENOMIC DNA]</scope>
</reference>
<evidence type="ECO:0000313" key="2">
    <source>
        <dbReference type="EMBL" id="VDD86706.1"/>
    </source>
</evidence>
<feature type="domain" description="HORMA" evidence="1">
    <location>
        <begin position="23"/>
        <end position="228"/>
    </location>
</feature>
<dbReference type="OrthoDB" id="1928087at2759"/>
<accession>A0A0N4UX89</accession>
<protein>
    <submittedName>
        <fullName evidence="4">HORMA domain-containing protein</fullName>
    </submittedName>
</protein>
<name>A0A0N4UX89_ENTVE</name>
<dbReference type="SUPFAM" id="SSF56019">
    <property type="entry name" value="The spindle assembly checkpoint protein mad2"/>
    <property type="match status" value="1"/>
</dbReference>
<dbReference type="Proteomes" id="UP000274131">
    <property type="component" value="Unassembled WGS sequence"/>
</dbReference>
<dbReference type="AlphaFoldDB" id="A0A0N4UX89"/>
<keyword evidence="3" id="KW-1185">Reference proteome</keyword>
<dbReference type="InterPro" id="IPR036570">
    <property type="entry name" value="HORMA_dom_sf"/>
</dbReference>
<dbReference type="Pfam" id="PF02301">
    <property type="entry name" value="HORMA"/>
    <property type="match status" value="1"/>
</dbReference>
<dbReference type="WBParaSite" id="EVEC_0000214101-mRNA-1">
    <property type="protein sequence ID" value="EVEC_0000214101-mRNA-1"/>
    <property type="gene ID" value="EVEC_0000214101"/>
</dbReference>
<dbReference type="EMBL" id="UXUI01007274">
    <property type="protein sequence ID" value="VDD86706.1"/>
    <property type="molecule type" value="Genomic_DNA"/>
</dbReference>